<dbReference type="InterPro" id="IPR000979">
    <property type="entry name" value="Phosphodiesterase_MJ0936/Vps29"/>
</dbReference>
<dbReference type="NCBIfam" id="TIGR00040">
    <property type="entry name" value="yfcE"/>
    <property type="match status" value="1"/>
</dbReference>
<dbReference type="EMBL" id="JABWAD010000027">
    <property type="protein sequence ID" value="KAF6070140.1"/>
    <property type="molecule type" value="Genomic_DNA"/>
</dbReference>
<accession>A0A8H6F3M5</accession>
<dbReference type="PANTHER" id="PTHR11124">
    <property type="entry name" value="VACUOLAR SORTING PROTEIN VPS29"/>
    <property type="match status" value="1"/>
</dbReference>
<dbReference type="SUPFAM" id="SSF56300">
    <property type="entry name" value="Metallo-dependent phosphatases"/>
    <property type="match status" value="1"/>
</dbReference>
<organism evidence="3 4">
    <name type="scientific">Candida albicans</name>
    <name type="common">Yeast</name>
    <dbReference type="NCBI Taxonomy" id="5476"/>
    <lineage>
        <taxon>Eukaryota</taxon>
        <taxon>Fungi</taxon>
        <taxon>Dikarya</taxon>
        <taxon>Ascomycota</taxon>
        <taxon>Saccharomycotina</taxon>
        <taxon>Pichiomycetes</taxon>
        <taxon>Debaryomycetaceae</taxon>
        <taxon>Candida/Lodderomyces clade</taxon>
        <taxon>Candida</taxon>
    </lineage>
</organism>
<dbReference type="AlphaFoldDB" id="A0A8H6F3M5"/>
<dbReference type="InterPro" id="IPR029052">
    <property type="entry name" value="Metallo-depent_PP-like"/>
</dbReference>
<evidence type="ECO:0000256" key="2">
    <source>
        <dbReference type="SAM" id="MobiDB-lite"/>
    </source>
</evidence>
<evidence type="ECO:0000313" key="4">
    <source>
        <dbReference type="Proteomes" id="UP000536275"/>
    </source>
</evidence>
<comment type="similarity">
    <text evidence="1">Belongs to the VPS29 family.</text>
</comment>
<proteinExistence type="inferred from homology"/>
<feature type="compositionally biased region" description="Acidic residues" evidence="2">
    <location>
        <begin position="125"/>
        <end position="145"/>
    </location>
</feature>
<gene>
    <name evidence="3" type="ORF">FOB64_002226</name>
</gene>
<protein>
    <recommendedName>
        <fullName evidence="1">Vacuolar protein sorting-associated protein 29</fullName>
    </recommendedName>
</protein>
<feature type="compositionally biased region" description="Basic and acidic residues" evidence="2">
    <location>
        <begin position="146"/>
        <end position="171"/>
    </location>
</feature>
<dbReference type="Proteomes" id="UP000536275">
    <property type="component" value="Unassembled WGS sequence"/>
</dbReference>
<name>A0A8H6F3M5_CANAX</name>
<evidence type="ECO:0000313" key="3">
    <source>
        <dbReference type="EMBL" id="KAF6070140.1"/>
    </source>
</evidence>
<sequence>MLTLAIGDLFVPERAVDLPSNITNSSTILQFLTNISPQFNLVKGEFDNPVVLSQQFVHDNLKIGYTNGFQVIPRGDPLALSAFARELDVDVLIWGGTHKVEAYTLDGKFFINPGSATGAFNFDWPENDEEEREEADKSQDDDEATDKESHDTEEAEPKVENETSTERDKLEYPFILLT</sequence>
<evidence type="ECO:0000256" key="1">
    <source>
        <dbReference type="RuleBase" id="RU362040"/>
    </source>
</evidence>
<dbReference type="Gene3D" id="3.60.21.10">
    <property type="match status" value="1"/>
</dbReference>
<reference evidence="3 4" key="1">
    <citation type="submission" date="2020-03" db="EMBL/GenBank/DDBJ databases">
        <title>FDA dAtabase for Regulatory Grade micrObial Sequences (FDA-ARGOS): Supporting development and validation of Infectious Disease Dx tests.</title>
        <authorList>
            <person name="Campos J."/>
            <person name="Goldberg B."/>
            <person name="Tallon L."/>
            <person name="Sadzewicz L."/>
            <person name="Vavikolanu K."/>
            <person name="Mehta A."/>
            <person name="Aluvathingal J."/>
            <person name="Nadendla S."/>
            <person name="Nandy P."/>
            <person name="Geyer C."/>
            <person name="Yan Y."/>
            <person name="Sichtig H."/>
        </authorList>
    </citation>
    <scope>NUCLEOTIDE SEQUENCE [LARGE SCALE GENOMIC DNA]</scope>
    <source>
        <strain evidence="3 4">FDAARGOS_656</strain>
    </source>
</reference>
<comment type="caution">
    <text evidence="3">The sequence shown here is derived from an EMBL/GenBank/DDBJ whole genome shotgun (WGS) entry which is preliminary data.</text>
</comment>
<feature type="region of interest" description="Disordered" evidence="2">
    <location>
        <begin position="120"/>
        <end position="178"/>
    </location>
</feature>